<feature type="compositionally biased region" description="Polar residues" evidence="1">
    <location>
        <begin position="58"/>
        <end position="69"/>
    </location>
</feature>
<evidence type="ECO:0000313" key="3">
    <source>
        <dbReference type="Proteomes" id="UP000663864"/>
    </source>
</evidence>
<feature type="non-terminal residue" evidence="2">
    <location>
        <position position="69"/>
    </location>
</feature>
<organism evidence="2 3">
    <name type="scientific">Rotaria sordida</name>
    <dbReference type="NCBI Taxonomy" id="392033"/>
    <lineage>
        <taxon>Eukaryota</taxon>
        <taxon>Metazoa</taxon>
        <taxon>Spiralia</taxon>
        <taxon>Gnathifera</taxon>
        <taxon>Rotifera</taxon>
        <taxon>Eurotatoria</taxon>
        <taxon>Bdelloidea</taxon>
        <taxon>Philodinida</taxon>
        <taxon>Philodinidae</taxon>
        <taxon>Rotaria</taxon>
    </lineage>
</organism>
<protein>
    <submittedName>
        <fullName evidence="2">Uncharacterized protein</fullName>
    </submittedName>
</protein>
<evidence type="ECO:0000313" key="2">
    <source>
        <dbReference type="EMBL" id="CAF1538467.1"/>
    </source>
</evidence>
<name>A0A815W3C8_9BILA</name>
<evidence type="ECO:0000256" key="1">
    <source>
        <dbReference type="SAM" id="MobiDB-lite"/>
    </source>
</evidence>
<proteinExistence type="predicted"/>
<comment type="caution">
    <text evidence="2">The sequence shown here is derived from an EMBL/GenBank/DDBJ whole genome shotgun (WGS) entry which is preliminary data.</text>
</comment>
<gene>
    <name evidence="2" type="ORF">ZHD862_LOCUS38993</name>
</gene>
<dbReference type="EMBL" id="CAJNOT010012641">
    <property type="protein sequence ID" value="CAF1538467.1"/>
    <property type="molecule type" value="Genomic_DNA"/>
</dbReference>
<dbReference type="Proteomes" id="UP000663864">
    <property type="component" value="Unassembled WGS sequence"/>
</dbReference>
<reference evidence="2" key="1">
    <citation type="submission" date="2021-02" db="EMBL/GenBank/DDBJ databases">
        <authorList>
            <person name="Nowell W R."/>
        </authorList>
    </citation>
    <scope>NUCLEOTIDE SEQUENCE</scope>
</reference>
<accession>A0A815W3C8</accession>
<dbReference type="AlphaFoldDB" id="A0A815W3C8"/>
<sequence>MSETMTNTASDDTLVHDSQLTGFSAFRESLGYCCCRLFKRSSAYNISSVSKHNEEELVQQSNEPPSYIN</sequence>
<feature type="region of interest" description="Disordered" evidence="1">
    <location>
        <begin position="50"/>
        <end position="69"/>
    </location>
</feature>